<feature type="region of interest" description="Disordered" evidence="1">
    <location>
        <begin position="791"/>
        <end position="832"/>
    </location>
</feature>
<dbReference type="AlphaFoldDB" id="A0A1J9QRB5"/>
<proteinExistence type="predicted"/>
<feature type="compositionally biased region" description="Basic and acidic residues" evidence="1">
    <location>
        <begin position="536"/>
        <end position="545"/>
    </location>
</feature>
<feature type="region of interest" description="Disordered" evidence="1">
    <location>
        <begin position="1"/>
        <end position="21"/>
    </location>
</feature>
<feature type="compositionally biased region" description="Polar residues" evidence="1">
    <location>
        <begin position="556"/>
        <end position="575"/>
    </location>
</feature>
<evidence type="ECO:0000313" key="3">
    <source>
        <dbReference type="EMBL" id="OJD31486.1"/>
    </source>
</evidence>
<evidence type="ECO:0000313" key="4">
    <source>
        <dbReference type="Proteomes" id="UP000183809"/>
    </source>
</evidence>
<feature type="compositionally biased region" description="Basic and acidic residues" evidence="1">
    <location>
        <begin position="806"/>
        <end position="818"/>
    </location>
</feature>
<feature type="compositionally biased region" description="Acidic residues" evidence="1">
    <location>
        <begin position="1029"/>
        <end position="1041"/>
    </location>
</feature>
<feature type="region of interest" description="Disordered" evidence="1">
    <location>
        <begin position="181"/>
        <end position="213"/>
    </location>
</feature>
<keyword evidence="4" id="KW-1185">Reference proteome</keyword>
<feature type="region of interest" description="Disordered" evidence="1">
    <location>
        <begin position="266"/>
        <end position="304"/>
    </location>
</feature>
<dbReference type="GeneID" id="31016621"/>
<dbReference type="OrthoDB" id="3559580at2759"/>
<comment type="caution">
    <text evidence="3">The sequence shown here is derived from an EMBL/GenBank/DDBJ whole genome shotgun (WGS) entry which is preliminary data.</text>
</comment>
<feature type="compositionally biased region" description="Pro residues" evidence="1">
    <location>
        <begin position="650"/>
        <end position="676"/>
    </location>
</feature>
<feature type="region of interest" description="Disordered" evidence="1">
    <location>
        <begin position="225"/>
        <end position="248"/>
    </location>
</feature>
<sequence length="1051" mass="115063">MQPKIRSKGRPDRVTVAQKRSAASSYQTVAREQWPDFFSAGKIFRIKISDGTLRVYVIVEPGERSSTCLMIKTYSGQATTRPDVRDRQNEHAVIYTMAQPPKPLRGEDKLRRPIGARAERQAQPFSTKTRLNYGQECDVPHTEPVCPLGQVLERDLSTLVADYLKVQRLKERRVISLASLPSFTPPASLSHDDSTGAMANGPQINLLPGPEGEADNALQLLDQHDGTPEALDCPSAGETDQNGTTQNIGQLEEPCDAVDIIDSLPFDNLKLDDPEGQAEPAERHGPPLSESNGNEGDSGLHILPLEDPADTQQEEISVINGVDIAEIPTIIVEGPAEPRQQGSPVTNETELAETEFPAIREDPDVPIIEDRHPLDSGADLCLDDGRISTSDIPGTEDTDGAVSHHHGSSSSSPGTCEGDGNLDEPVEQIDSTQGEAGKVTDCTYRILDEAEDPEPPEPSEQTSLQNPLNYGPDPEPLDTGPETAVESPYSIEPQPTPSVSFDWWGDWFQLAPYEIKASVCSYDTTPECCGSTHTTTTEDKSERSLSPEVADLNESPGLTASHHTSATGLDTNAASETCEETHENEPTVCGDLPPTASQDTSAELPLPASNEQCLNALNPVESSPIAPQPSLPSAPISPLSTASHSILNLPPSPAPSPKLSPIPTPPRSCPPEPDPVPPRRRTQRVRFQEDEQGSYTPQSRQSSPRRQPRYPFPPPQQYYAPAQPAFAMPGTFSDAPGPSMHGGYWSSHGIYQQAPPFYPAAPHPAYLAHQGPTPNSYASNSYHSTYSTRCDHYRQQQHQQQQQQKQQHDHHLAVEQHRPASPGPSEVTDSSSSSAAELEKGVYFYSAGGGGGRRGDKKTLLYALLDVSADCNFIRLDQALEAGLELRPCTHLSFWAGEGSSVVVRPKYIASGARWRFVDNRGGGGGGAIIWTDEFVVLEHMPRHDVIFGKQIIVKRASLLSDETLCVLGLEALTPTKEERKIKEDEERRKRLSNQERIKQQHLETRQQIIEKRQRKKLMQPRPESNKEPEDDEWYDCDEDSSVVATVGSRP</sequence>
<feature type="compositionally biased region" description="Low complexity" evidence="1">
    <location>
        <begin position="694"/>
        <end position="705"/>
    </location>
</feature>
<feature type="region of interest" description="Disordered" evidence="1">
    <location>
        <begin position="370"/>
        <end position="493"/>
    </location>
</feature>
<feature type="region of interest" description="Disordered" evidence="1">
    <location>
        <begin position="531"/>
        <end position="603"/>
    </location>
</feature>
<feature type="compositionally biased region" description="Basic and acidic residues" evidence="1">
    <location>
        <begin position="981"/>
        <end position="1012"/>
    </location>
</feature>
<name>A0A1J9QRB5_9PEZI</name>
<feature type="domain" description="DUF6590" evidence="2">
    <location>
        <begin position="53"/>
        <end position="160"/>
    </location>
</feature>
<dbReference type="InterPro" id="IPR046497">
    <property type="entry name" value="DUF6590"/>
</dbReference>
<dbReference type="EMBL" id="MNUE01000047">
    <property type="protein sequence ID" value="OJD31486.1"/>
    <property type="molecule type" value="Genomic_DNA"/>
</dbReference>
<protein>
    <submittedName>
        <fullName evidence="3">Peptidoglycan-binding protein</fullName>
    </submittedName>
</protein>
<feature type="compositionally biased region" description="Polar residues" evidence="1">
    <location>
        <begin position="459"/>
        <end position="468"/>
    </location>
</feature>
<gene>
    <name evidence="3" type="ORF">BKCO1_4700011</name>
</gene>
<feature type="compositionally biased region" description="Low complexity" evidence="1">
    <location>
        <begin position="796"/>
        <end position="805"/>
    </location>
</feature>
<reference evidence="3 4" key="1">
    <citation type="submission" date="2016-10" db="EMBL/GenBank/DDBJ databases">
        <title>Proteomics and genomics reveal pathogen-plant mechanisms compatible with a hemibiotrophic lifestyle of Diplodia corticola.</title>
        <authorList>
            <person name="Fernandes I."/>
            <person name="De Jonge R."/>
            <person name="Van De Peer Y."/>
            <person name="Devreese B."/>
            <person name="Alves A."/>
            <person name="Esteves A.C."/>
        </authorList>
    </citation>
    <scope>NUCLEOTIDE SEQUENCE [LARGE SCALE GENOMIC DNA]</scope>
    <source>
        <strain evidence="3 4">CBS 112549</strain>
    </source>
</reference>
<dbReference type="Pfam" id="PF20233">
    <property type="entry name" value="DUF6590"/>
    <property type="match status" value="1"/>
</dbReference>
<feature type="region of interest" description="Disordered" evidence="1">
    <location>
        <begin position="619"/>
        <end position="722"/>
    </location>
</feature>
<evidence type="ECO:0000259" key="2">
    <source>
        <dbReference type="Pfam" id="PF20233"/>
    </source>
</evidence>
<feature type="compositionally biased region" description="Polar residues" evidence="1">
    <location>
        <begin position="238"/>
        <end position="248"/>
    </location>
</feature>
<accession>A0A1J9QRB5</accession>
<organism evidence="3 4">
    <name type="scientific">Diplodia corticola</name>
    <dbReference type="NCBI Taxonomy" id="236234"/>
    <lineage>
        <taxon>Eukaryota</taxon>
        <taxon>Fungi</taxon>
        <taxon>Dikarya</taxon>
        <taxon>Ascomycota</taxon>
        <taxon>Pezizomycotina</taxon>
        <taxon>Dothideomycetes</taxon>
        <taxon>Dothideomycetes incertae sedis</taxon>
        <taxon>Botryosphaeriales</taxon>
        <taxon>Botryosphaeriaceae</taxon>
        <taxon>Diplodia</taxon>
    </lineage>
</organism>
<dbReference type="RefSeq" id="XP_020127746.1">
    <property type="nucleotide sequence ID" value="XM_020276360.1"/>
</dbReference>
<evidence type="ECO:0000256" key="1">
    <source>
        <dbReference type="SAM" id="MobiDB-lite"/>
    </source>
</evidence>
<dbReference type="Proteomes" id="UP000183809">
    <property type="component" value="Unassembled WGS sequence"/>
</dbReference>
<feature type="region of interest" description="Disordered" evidence="1">
    <location>
        <begin position="981"/>
        <end position="1051"/>
    </location>
</feature>